<comment type="caution">
    <text evidence="5">The sequence shown here is derived from an EMBL/GenBank/DDBJ whole genome shotgun (WGS) entry which is preliminary data.</text>
</comment>
<dbReference type="GO" id="GO:0016020">
    <property type="term" value="C:membrane"/>
    <property type="evidence" value="ECO:0007669"/>
    <property type="project" value="InterPro"/>
</dbReference>
<dbReference type="SUPFAM" id="SSF56487">
    <property type="entry name" value="SRCR-like"/>
    <property type="match status" value="1"/>
</dbReference>
<dbReference type="InterPro" id="IPR036772">
    <property type="entry name" value="SRCR-like_dom_sf"/>
</dbReference>
<dbReference type="PANTHER" id="PTHR46093:SF18">
    <property type="entry name" value="FIBRONECTIN TYPE-III DOMAIN-CONTAINING PROTEIN"/>
    <property type="match status" value="1"/>
</dbReference>
<dbReference type="SUPFAM" id="SSF117281">
    <property type="entry name" value="Kelch motif"/>
    <property type="match status" value="1"/>
</dbReference>
<dbReference type="Gene3D" id="2.120.10.80">
    <property type="entry name" value="Kelch-type beta propeller"/>
    <property type="match status" value="2"/>
</dbReference>
<keyword evidence="3" id="KW-1015">Disulfide bond</keyword>
<dbReference type="InterPro" id="IPR015915">
    <property type="entry name" value="Kelch-typ_b-propeller"/>
</dbReference>
<organism evidence="5 6">
    <name type="scientific">Symbiodinium natans</name>
    <dbReference type="NCBI Taxonomy" id="878477"/>
    <lineage>
        <taxon>Eukaryota</taxon>
        <taxon>Sar</taxon>
        <taxon>Alveolata</taxon>
        <taxon>Dinophyceae</taxon>
        <taxon>Suessiales</taxon>
        <taxon>Symbiodiniaceae</taxon>
        <taxon>Symbiodinium</taxon>
    </lineage>
</organism>
<evidence type="ECO:0000313" key="6">
    <source>
        <dbReference type="Proteomes" id="UP000604046"/>
    </source>
</evidence>
<keyword evidence="6" id="KW-1185">Reference proteome</keyword>
<dbReference type="InterPro" id="IPR001190">
    <property type="entry name" value="SRCR"/>
</dbReference>
<dbReference type="PROSITE" id="PS50287">
    <property type="entry name" value="SRCR_2"/>
    <property type="match status" value="1"/>
</dbReference>
<reference evidence="5" key="1">
    <citation type="submission" date="2021-02" db="EMBL/GenBank/DDBJ databases">
        <authorList>
            <person name="Dougan E. K."/>
            <person name="Rhodes N."/>
            <person name="Thang M."/>
            <person name="Chan C."/>
        </authorList>
    </citation>
    <scope>NUCLEOTIDE SEQUENCE</scope>
</reference>
<evidence type="ECO:0000256" key="3">
    <source>
        <dbReference type="ARBA" id="ARBA00023157"/>
    </source>
</evidence>
<name>A0A812R047_9DINO</name>
<evidence type="ECO:0000259" key="4">
    <source>
        <dbReference type="PROSITE" id="PS50287"/>
    </source>
</evidence>
<gene>
    <name evidence="5" type="primary">rngB</name>
    <name evidence="5" type="ORF">SNAT2548_LOCUS22441</name>
</gene>
<proteinExistence type="predicted"/>
<dbReference type="EMBL" id="CAJNDS010002290">
    <property type="protein sequence ID" value="CAE7412656.1"/>
    <property type="molecule type" value="Genomic_DNA"/>
</dbReference>
<evidence type="ECO:0000256" key="1">
    <source>
        <dbReference type="ARBA" id="ARBA00022441"/>
    </source>
</evidence>
<accession>A0A812R047</accession>
<dbReference type="Gene3D" id="3.10.250.10">
    <property type="entry name" value="SRCR-like domain"/>
    <property type="match status" value="1"/>
</dbReference>
<sequence>MAGGFHRTGDASHLSAEILADGLVCQGTEASLRDCSFRGWQLHDCTPQESAGVRCELDAWSEYAFAAGPSGRRDQSMVWDPETQSALMFGGEAANTFQYFADLWRYDWPSRTWSELSQPGPAPRSGHSAVWDPASRTMVVFGGRHLADPYSEIWAYRLERRAWELWTAPQPPTPRIYHAALWDSSRQAMLVFGGEHGDSTLQDLQHFSVAAKSWMPPGAPAPNPRSRHTVVWDATTHAMLVFGGWDGQQYLSSLQRYDAWADSWADLAAVGTASPWPRGFHVAAWNAITRSLLVFGGIQNSTESQSLSYDDGLYSFSLLTRTWTELGRWANIPGPSARAHSSMVFDAASPALLLFGGFDASYLRELWRYVMSAKASVPVLRCQLGQPCSLDEKLMVKQACQDPGGFSGGQGLAGTRLFVEPGTYDLCGCDGQNCSEPTDFGAARGHFIAEGPYTNQSASCYIGLMCTVPAWKGVGVSSNDSLIVRKDCRSMQVSVYSGIFENPRLTKPFMFRLSWRALNV</sequence>
<dbReference type="PANTHER" id="PTHR46093">
    <property type="entry name" value="ACYL-COA-BINDING DOMAIN-CONTAINING PROTEIN 5"/>
    <property type="match status" value="1"/>
</dbReference>
<dbReference type="Pfam" id="PF00530">
    <property type="entry name" value="SRCR"/>
    <property type="match status" value="1"/>
</dbReference>
<evidence type="ECO:0000256" key="2">
    <source>
        <dbReference type="ARBA" id="ARBA00022737"/>
    </source>
</evidence>
<keyword evidence="1" id="KW-0880">Kelch repeat</keyword>
<feature type="domain" description="SRCR" evidence="4">
    <location>
        <begin position="15"/>
        <end position="56"/>
    </location>
</feature>
<dbReference type="AlphaFoldDB" id="A0A812R047"/>
<keyword evidence="2" id="KW-0677">Repeat</keyword>
<dbReference type="OrthoDB" id="45365at2759"/>
<evidence type="ECO:0000313" key="5">
    <source>
        <dbReference type="EMBL" id="CAE7412656.1"/>
    </source>
</evidence>
<protein>
    <submittedName>
        <fullName evidence="5">RngB protein</fullName>
    </submittedName>
</protein>
<dbReference type="Pfam" id="PF24681">
    <property type="entry name" value="Kelch_KLHDC2_KLHL20_DRC7"/>
    <property type="match status" value="1"/>
</dbReference>
<dbReference type="Proteomes" id="UP000604046">
    <property type="component" value="Unassembled WGS sequence"/>
</dbReference>